<evidence type="ECO:0000256" key="6">
    <source>
        <dbReference type="ARBA" id="ARBA00047761"/>
    </source>
</evidence>
<dbReference type="InterPro" id="IPR006186">
    <property type="entry name" value="Ser/Thr-sp_prot-phosphatase"/>
</dbReference>
<dbReference type="PANTHER" id="PTHR11668">
    <property type="entry name" value="SERINE/THREONINE PROTEIN PHOSPHATASE"/>
    <property type="match status" value="1"/>
</dbReference>
<evidence type="ECO:0000259" key="9">
    <source>
        <dbReference type="PROSITE" id="PS00125"/>
    </source>
</evidence>
<dbReference type="GO" id="GO:0046872">
    <property type="term" value="F:metal ion binding"/>
    <property type="evidence" value="ECO:0007669"/>
    <property type="project" value="UniProtKB-KW"/>
</dbReference>
<dbReference type="InterPro" id="IPR031675">
    <property type="entry name" value="STPPase_N"/>
</dbReference>
<evidence type="ECO:0000256" key="3">
    <source>
        <dbReference type="ARBA" id="ARBA00022801"/>
    </source>
</evidence>
<dbReference type="OMA" id="TIFCTHG"/>
<proteinExistence type="inferred from homology"/>
<organism evidence="10 11">
    <name type="scientific">Trichomonas vaginalis (strain ATCC PRA-98 / G3)</name>
    <dbReference type="NCBI Taxonomy" id="412133"/>
    <lineage>
        <taxon>Eukaryota</taxon>
        <taxon>Metamonada</taxon>
        <taxon>Parabasalia</taxon>
        <taxon>Trichomonadida</taxon>
        <taxon>Trichomonadidae</taxon>
        <taxon>Trichomonas</taxon>
    </lineage>
</organism>
<evidence type="ECO:0000256" key="1">
    <source>
        <dbReference type="ARBA" id="ARBA00001936"/>
    </source>
</evidence>
<accession>A2FKX9</accession>
<dbReference type="PROSITE" id="PS00125">
    <property type="entry name" value="SER_THR_PHOSPHATASE"/>
    <property type="match status" value="1"/>
</dbReference>
<dbReference type="VEuPathDB" id="TrichDB:TVAGG3_0198040"/>
<evidence type="ECO:0000256" key="2">
    <source>
        <dbReference type="ARBA" id="ARBA00022723"/>
    </source>
</evidence>
<dbReference type="PANTHER" id="PTHR11668:SF300">
    <property type="entry name" value="SERINE_THREONINE-PROTEIN PHOSPHATASE"/>
    <property type="match status" value="1"/>
</dbReference>
<name>A2FKX9_TRIV3</name>
<dbReference type="OrthoDB" id="1930084at2759"/>
<keyword evidence="11" id="KW-1185">Reference proteome</keyword>
<dbReference type="Pfam" id="PF00149">
    <property type="entry name" value="Metallophos"/>
    <property type="match status" value="1"/>
</dbReference>
<sequence length="321" mass="36095">MSTTFDVDAMIEELWKAKNKPSAKRILSKNELLYLCSESLKIFQKQTMLLELIPPLTVCGDIHGQFNDLLRTFETGGSPEITNYLFLGDYVDRGSQGVNVIALLFCYKIKYPNNFFLLRGNHESPLVNKEYGFYDECKTLYDVSVWKTINDVFAWLPVAATIDSRILCVHAGISPALQSIQNIKALKRPLEIPDEGLLCDLVWSDPDPNVETWGPNDRGTSVTFGLAPLKALLKKMNLDLIVRAHQSVDTGYALPFAPDRSMVTIFGAPNYMGEFRNRAALLHISDKMVCTFSILEPIIQPVSKSPTRRAANDAKYRNPKV</sequence>
<dbReference type="GO" id="GO:0004722">
    <property type="term" value="F:protein serine/threonine phosphatase activity"/>
    <property type="evidence" value="ECO:0000318"/>
    <property type="project" value="GO_Central"/>
</dbReference>
<reference evidence="10" key="1">
    <citation type="submission" date="2006-10" db="EMBL/GenBank/DDBJ databases">
        <authorList>
            <person name="Amadeo P."/>
            <person name="Zhao Q."/>
            <person name="Wortman J."/>
            <person name="Fraser-Liggett C."/>
            <person name="Carlton J."/>
        </authorList>
    </citation>
    <scope>NUCLEOTIDE SEQUENCE</scope>
    <source>
        <strain evidence="10">G3</strain>
    </source>
</reference>
<dbReference type="RefSeq" id="XP_001307363.1">
    <property type="nucleotide sequence ID" value="XM_001307362.1"/>
</dbReference>
<comment type="cofactor">
    <cofactor evidence="1">
        <name>Mn(2+)</name>
        <dbReference type="ChEBI" id="CHEBI:29035"/>
    </cofactor>
</comment>
<keyword evidence="2" id="KW-0479">Metal-binding</keyword>
<keyword evidence="4" id="KW-0904">Protein phosphatase</keyword>
<dbReference type="InParanoid" id="A2FKX9"/>
<dbReference type="InterPro" id="IPR050341">
    <property type="entry name" value="PP1_catalytic_subunit"/>
</dbReference>
<dbReference type="GO" id="GO:0005634">
    <property type="term" value="C:nucleus"/>
    <property type="evidence" value="ECO:0000318"/>
    <property type="project" value="GO_Central"/>
</dbReference>
<evidence type="ECO:0000256" key="8">
    <source>
        <dbReference type="RuleBase" id="RU004273"/>
    </source>
</evidence>
<dbReference type="STRING" id="5722.A2FKX9"/>
<feature type="domain" description="Serine/threonine specific protein phosphatases" evidence="9">
    <location>
        <begin position="118"/>
        <end position="123"/>
    </location>
</feature>
<dbReference type="EC" id="3.1.3.16" evidence="8"/>
<comment type="catalytic activity">
    <reaction evidence="6">
        <text>O-phospho-L-seryl-[protein] + H2O = L-seryl-[protein] + phosphate</text>
        <dbReference type="Rhea" id="RHEA:20629"/>
        <dbReference type="Rhea" id="RHEA-COMP:9863"/>
        <dbReference type="Rhea" id="RHEA-COMP:11604"/>
        <dbReference type="ChEBI" id="CHEBI:15377"/>
        <dbReference type="ChEBI" id="CHEBI:29999"/>
        <dbReference type="ChEBI" id="CHEBI:43474"/>
        <dbReference type="ChEBI" id="CHEBI:83421"/>
        <dbReference type="EC" id="3.1.3.16"/>
    </reaction>
</comment>
<dbReference type="KEGG" id="tva:4752167"/>
<dbReference type="Proteomes" id="UP000001542">
    <property type="component" value="Unassembled WGS sequence"/>
</dbReference>
<evidence type="ECO:0000256" key="7">
    <source>
        <dbReference type="ARBA" id="ARBA00048336"/>
    </source>
</evidence>
<dbReference type="SMR" id="A2FKX9"/>
<gene>
    <name evidence="10" type="ORF">TVAG_031330</name>
</gene>
<dbReference type="EMBL" id="DS113858">
    <property type="protein sequence ID" value="EAX94433.1"/>
    <property type="molecule type" value="Genomic_DNA"/>
</dbReference>
<dbReference type="SUPFAM" id="SSF56300">
    <property type="entry name" value="Metallo-dependent phosphatases"/>
    <property type="match status" value="1"/>
</dbReference>
<evidence type="ECO:0000313" key="11">
    <source>
        <dbReference type="Proteomes" id="UP000001542"/>
    </source>
</evidence>
<dbReference type="InterPro" id="IPR004843">
    <property type="entry name" value="Calcineurin-like_PHP"/>
</dbReference>
<reference evidence="10" key="2">
    <citation type="journal article" date="2007" name="Science">
        <title>Draft genome sequence of the sexually transmitted pathogen Trichomonas vaginalis.</title>
        <authorList>
            <person name="Carlton J.M."/>
            <person name="Hirt R.P."/>
            <person name="Silva J.C."/>
            <person name="Delcher A.L."/>
            <person name="Schatz M."/>
            <person name="Zhao Q."/>
            <person name="Wortman J.R."/>
            <person name="Bidwell S.L."/>
            <person name="Alsmark U.C.M."/>
            <person name="Besteiro S."/>
            <person name="Sicheritz-Ponten T."/>
            <person name="Noel C.J."/>
            <person name="Dacks J.B."/>
            <person name="Foster P.G."/>
            <person name="Simillion C."/>
            <person name="Van de Peer Y."/>
            <person name="Miranda-Saavedra D."/>
            <person name="Barton G.J."/>
            <person name="Westrop G.D."/>
            <person name="Mueller S."/>
            <person name="Dessi D."/>
            <person name="Fiori P.L."/>
            <person name="Ren Q."/>
            <person name="Paulsen I."/>
            <person name="Zhang H."/>
            <person name="Bastida-Corcuera F.D."/>
            <person name="Simoes-Barbosa A."/>
            <person name="Brown M.T."/>
            <person name="Hayes R.D."/>
            <person name="Mukherjee M."/>
            <person name="Okumura C.Y."/>
            <person name="Schneider R."/>
            <person name="Smith A.J."/>
            <person name="Vanacova S."/>
            <person name="Villalvazo M."/>
            <person name="Haas B.J."/>
            <person name="Pertea M."/>
            <person name="Feldblyum T.V."/>
            <person name="Utterback T.R."/>
            <person name="Shu C.L."/>
            <person name="Osoegawa K."/>
            <person name="de Jong P.J."/>
            <person name="Hrdy I."/>
            <person name="Horvathova L."/>
            <person name="Zubacova Z."/>
            <person name="Dolezal P."/>
            <person name="Malik S.B."/>
            <person name="Logsdon J.M. Jr."/>
            <person name="Henze K."/>
            <person name="Gupta A."/>
            <person name="Wang C.C."/>
            <person name="Dunne R.L."/>
            <person name="Upcroft J.A."/>
            <person name="Upcroft P."/>
            <person name="White O."/>
            <person name="Salzberg S.L."/>
            <person name="Tang P."/>
            <person name="Chiu C.-H."/>
            <person name="Lee Y.-S."/>
            <person name="Embley T.M."/>
            <person name="Coombs G.H."/>
            <person name="Mottram J.C."/>
            <person name="Tachezy J."/>
            <person name="Fraser-Liggett C.M."/>
            <person name="Johnson P.J."/>
        </authorList>
    </citation>
    <scope>NUCLEOTIDE SEQUENCE [LARGE SCALE GENOMIC DNA]</scope>
    <source>
        <strain evidence="10">G3</strain>
    </source>
</reference>
<dbReference type="eggNOG" id="KOG0374">
    <property type="taxonomic scope" value="Eukaryota"/>
</dbReference>
<dbReference type="Pfam" id="PF16891">
    <property type="entry name" value="STPPase_N"/>
    <property type="match status" value="1"/>
</dbReference>
<comment type="similarity">
    <text evidence="8">Belongs to the PPP phosphatase family.</text>
</comment>
<keyword evidence="3 8" id="KW-0378">Hydrolase</keyword>
<evidence type="ECO:0000256" key="4">
    <source>
        <dbReference type="ARBA" id="ARBA00022912"/>
    </source>
</evidence>
<dbReference type="SMART" id="SM00156">
    <property type="entry name" value="PP2Ac"/>
    <property type="match status" value="1"/>
</dbReference>
<dbReference type="FunFam" id="3.60.21.10:FF:000080">
    <property type="entry name" value="Serine/threonine-protein phosphatase"/>
    <property type="match status" value="1"/>
</dbReference>
<dbReference type="VEuPathDB" id="TrichDB:TVAG_031330"/>
<evidence type="ECO:0000313" key="10">
    <source>
        <dbReference type="EMBL" id="EAX94433.1"/>
    </source>
</evidence>
<dbReference type="Gene3D" id="3.60.21.10">
    <property type="match status" value="1"/>
</dbReference>
<keyword evidence="5" id="KW-0464">Manganese</keyword>
<dbReference type="AlphaFoldDB" id="A2FKX9"/>
<comment type="catalytic activity">
    <reaction evidence="7 8">
        <text>O-phospho-L-threonyl-[protein] + H2O = L-threonyl-[protein] + phosphate</text>
        <dbReference type="Rhea" id="RHEA:47004"/>
        <dbReference type="Rhea" id="RHEA-COMP:11060"/>
        <dbReference type="Rhea" id="RHEA-COMP:11605"/>
        <dbReference type="ChEBI" id="CHEBI:15377"/>
        <dbReference type="ChEBI" id="CHEBI:30013"/>
        <dbReference type="ChEBI" id="CHEBI:43474"/>
        <dbReference type="ChEBI" id="CHEBI:61977"/>
        <dbReference type="EC" id="3.1.3.16"/>
    </reaction>
</comment>
<dbReference type="InterPro" id="IPR029052">
    <property type="entry name" value="Metallo-depent_PP-like"/>
</dbReference>
<dbReference type="GO" id="GO:0005737">
    <property type="term" value="C:cytoplasm"/>
    <property type="evidence" value="ECO:0000318"/>
    <property type="project" value="GO_Central"/>
</dbReference>
<dbReference type="PRINTS" id="PR00114">
    <property type="entry name" value="STPHPHTASE"/>
</dbReference>
<protein>
    <recommendedName>
        <fullName evidence="8">Serine/threonine-protein phosphatase</fullName>
        <ecNumber evidence="8">3.1.3.16</ecNumber>
    </recommendedName>
</protein>
<evidence type="ECO:0000256" key="5">
    <source>
        <dbReference type="ARBA" id="ARBA00023211"/>
    </source>
</evidence>